<dbReference type="AlphaFoldDB" id="A0A0L0ME92"/>
<evidence type="ECO:0000313" key="2">
    <source>
        <dbReference type="EMBL" id="KND60575.1"/>
    </source>
</evidence>
<sequence>MAKAQRITPESMGKERDRKAAELAASMPEDRAGLLAVTAEATAEFHAAVLACDDAAAQIAADRYDAAVWKLNGGTSFGVMDSSNPEAGGILAEAHCRADAGTVPMWNQTGEFLITVQGVRAVVRVRDGFGRFRVSMGFHVVDADKPFISETGYRSHFDTARGGRTVDEVAISVFTALLAEKRIPLAPEYRQRRGDEAAPAWLAELAAPDAGELVFEDRAGQMAFGF</sequence>
<keyword evidence="3" id="KW-1185">Reference proteome</keyword>
<gene>
    <name evidence="2" type="ORF">BVER_05652</name>
</gene>
<organism evidence="2 3">
    <name type="scientific">Candidatus Burkholderia verschuerenii</name>
    <dbReference type="NCBI Taxonomy" id="242163"/>
    <lineage>
        <taxon>Bacteria</taxon>
        <taxon>Pseudomonadati</taxon>
        <taxon>Pseudomonadota</taxon>
        <taxon>Betaproteobacteria</taxon>
        <taxon>Burkholderiales</taxon>
        <taxon>Burkholderiaceae</taxon>
        <taxon>Burkholderia</taxon>
    </lineage>
</organism>
<dbReference type="RefSeq" id="WP_050453519.1">
    <property type="nucleotide sequence ID" value="NZ_LFJJ01000055.1"/>
</dbReference>
<feature type="region of interest" description="Disordered" evidence="1">
    <location>
        <begin position="1"/>
        <end position="22"/>
    </location>
</feature>
<name>A0A0L0ME92_9BURK</name>
<accession>A0A0L0ME92</accession>
<dbReference type="Proteomes" id="UP000036959">
    <property type="component" value="Unassembled WGS sequence"/>
</dbReference>
<protein>
    <submittedName>
        <fullName evidence="2">Uncharacterized protein</fullName>
    </submittedName>
</protein>
<evidence type="ECO:0000256" key="1">
    <source>
        <dbReference type="SAM" id="MobiDB-lite"/>
    </source>
</evidence>
<reference evidence="3" key="1">
    <citation type="submission" date="2015-06" db="EMBL/GenBank/DDBJ databases">
        <title>Comparative genomics of Burkholderia leaf nodule symbionts.</title>
        <authorList>
            <person name="Carlier A."/>
            <person name="Eberl L."/>
            <person name="Pinto-Carbo M."/>
        </authorList>
    </citation>
    <scope>NUCLEOTIDE SEQUENCE [LARGE SCALE GENOMIC DNA]</scope>
    <source>
        <strain evidence="3">UZHbot4</strain>
    </source>
</reference>
<dbReference type="PATRIC" id="fig|242163.4.peg.5718"/>
<feature type="compositionally biased region" description="Basic and acidic residues" evidence="1">
    <location>
        <begin position="12"/>
        <end position="21"/>
    </location>
</feature>
<dbReference type="EMBL" id="LFJJ01000055">
    <property type="protein sequence ID" value="KND60575.1"/>
    <property type="molecule type" value="Genomic_DNA"/>
</dbReference>
<proteinExistence type="predicted"/>
<dbReference type="OrthoDB" id="8874515at2"/>
<comment type="caution">
    <text evidence="2">The sequence shown here is derived from an EMBL/GenBank/DDBJ whole genome shotgun (WGS) entry which is preliminary data.</text>
</comment>
<evidence type="ECO:0000313" key="3">
    <source>
        <dbReference type="Proteomes" id="UP000036959"/>
    </source>
</evidence>